<accession>A0A6S6U563</accession>
<dbReference type="EMBL" id="CACVAS010000170">
    <property type="protein sequence ID" value="CAA6828156.1"/>
    <property type="molecule type" value="Genomic_DNA"/>
</dbReference>
<sequence>MGKLIENHTFYNNVTDNRFFMVIELEKGHRPLMLGLKLRQKHIADVFQNTIEMYDSLENISGRVGFGHIEALKLAFDEGNE</sequence>
<evidence type="ECO:0000313" key="1">
    <source>
        <dbReference type="EMBL" id="CAA6828156.1"/>
    </source>
</evidence>
<reference evidence="1" key="1">
    <citation type="submission" date="2020-01" db="EMBL/GenBank/DDBJ databases">
        <authorList>
            <person name="Meier V. D."/>
            <person name="Meier V D."/>
        </authorList>
    </citation>
    <scope>NUCLEOTIDE SEQUENCE</scope>
    <source>
        <strain evidence="1">HLG_WM_MAG_01</strain>
    </source>
</reference>
<organism evidence="1">
    <name type="scientific">uncultured Sulfurovum sp</name>
    <dbReference type="NCBI Taxonomy" id="269237"/>
    <lineage>
        <taxon>Bacteria</taxon>
        <taxon>Pseudomonadati</taxon>
        <taxon>Campylobacterota</taxon>
        <taxon>Epsilonproteobacteria</taxon>
        <taxon>Campylobacterales</taxon>
        <taxon>Sulfurovaceae</taxon>
        <taxon>Sulfurovum</taxon>
        <taxon>environmental samples</taxon>
    </lineage>
</organism>
<gene>
    <name evidence="1" type="ORF">HELGO_WM1872</name>
</gene>
<dbReference type="AlphaFoldDB" id="A0A6S6U563"/>
<name>A0A6S6U563_9BACT</name>
<proteinExistence type="predicted"/>
<protein>
    <submittedName>
        <fullName evidence="1">Uncharacterized protein</fullName>
    </submittedName>
</protein>